<protein>
    <submittedName>
        <fullName evidence="3">Unannotated protein</fullName>
    </submittedName>
</protein>
<organism evidence="3">
    <name type="scientific">freshwater metagenome</name>
    <dbReference type="NCBI Taxonomy" id="449393"/>
    <lineage>
        <taxon>unclassified sequences</taxon>
        <taxon>metagenomes</taxon>
        <taxon>ecological metagenomes</taxon>
    </lineage>
</organism>
<sequence>MRAKTTMRDSAPNISFIFDEKFIQAKEGDTFASALTRAGIYDLKESLDGSRRGLYCGMGVCNECAIVVNGTPGKLACMTSVCNGDEVSRQPAYPSINSVDYVALPESEISPDVLVIGAGPAGLATAAVCAEAGLLVVLLDERAKLGGQYFKQPVDPLLREDQLDSQFLEGRALIQRARTSGVEVLTGASIWGAFAPNHLVAASTTHRWVLKPKSLVIATGAYEKSFQIPGWTLPGVMTTGAAQTLLRSYQVLLGSKIFISGNGPLNIQMAAELIRAGGSVAGLAELGSPFKIKNIFTSLTLAWYSPKLVLNGLGYFFTLLRAKVPIYFSSAVIEASGTPLLSVVKVASITSDGSTSNSGVKLFRVDALALGYGFMPSNEIARSLGCKHAFDIQSQTLQVSRDNFGETSIKGVYVVGDSGGISGAQVAKANGIMAGYAIVESAGKVIPSALKREIKTAQRRYKRNLKFQKSLWKVFRGSLNLDQLSDSTTIICRCLSLSKEEISGEISEELLTAGALKRVTRAGMGICQGRYCSSFTIAKAAEKTQSTPSEYSGFAPQPPFKPTPIGIIAQSTAS</sequence>
<dbReference type="Pfam" id="PF07992">
    <property type="entry name" value="Pyr_redox_2"/>
    <property type="match status" value="1"/>
</dbReference>
<dbReference type="InterPro" id="IPR036010">
    <property type="entry name" value="2Fe-2S_ferredoxin-like_sf"/>
</dbReference>
<name>A0A6J6ZGS9_9ZZZZ</name>
<dbReference type="GO" id="GO:0016491">
    <property type="term" value="F:oxidoreductase activity"/>
    <property type="evidence" value="ECO:0007669"/>
    <property type="project" value="UniProtKB-KW"/>
</dbReference>
<dbReference type="PRINTS" id="PR00368">
    <property type="entry name" value="FADPNR"/>
</dbReference>
<dbReference type="PIRSF" id="PIRSF037495">
    <property type="entry name" value="Opine_OX_OoxA/HcnB"/>
    <property type="match status" value="1"/>
</dbReference>
<dbReference type="Pfam" id="PF04324">
    <property type="entry name" value="Fer2_BFD"/>
    <property type="match status" value="1"/>
</dbReference>
<dbReference type="InterPro" id="IPR017224">
    <property type="entry name" value="Opine_Oxase_asu/HCN_bsu"/>
</dbReference>
<proteinExistence type="predicted"/>
<dbReference type="AlphaFoldDB" id="A0A6J6ZGS9"/>
<reference evidence="3" key="1">
    <citation type="submission" date="2020-05" db="EMBL/GenBank/DDBJ databases">
        <authorList>
            <person name="Chiriac C."/>
            <person name="Salcher M."/>
            <person name="Ghai R."/>
            <person name="Kavagutti S V."/>
        </authorList>
    </citation>
    <scope>NUCLEOTIDE SEQUENCE</scope>
</reference>
<dbReference type="InterPro" id="IPR042204">
    <property type="entry name" value="2Fe-2S-bd_N"/>
</dbReference>
<dbReference type="PANTHER" id="PTHR42949:SF3">
    <property type="entry name" value="ANAEROBIC GLYCEROL-3-PHOSPHATE DEHYDROGENASE SUBUNIT B"/>
    <property type="match status" value="1"/>
</dbReference>
<evidence type="ECO:0000259" key="2">
    <source>
        <dbReference type="PROSITE" id="PS51085"/>
    </source>
</evidence>
<dbReference type="InterPro" id="IPR036188">
    <property type="entry name" value="FAD/NAD-bd_sf"/>
</dbReference>
<dbReference type="GO" id="GO:0051536">
    <property type="term" value="F:iron-sulfur cluster binding"/>
    <property type="evidence" value="ECO:0007669"/>
    <property type="project" value="InterPro"/>
</dbReference>
<dbReference type="InterPro" id="IPR051691">
    <property type="entry name" value="Metab_Enz_Cyan_OpOx_G3PDH"/>
</dbReference>
<dbReference type="Pfam" id="PF13510">
    <property type="entry name" value="Fer2_4"/>
    <property type="match status" value="1"/>
</dbReference>
<feature type="domain" description="2Fe-2S ferredoxin-type" evidence="2">
    <location>
        <begin position="12"/>
        <end position="93"/>
    </location>
</feature>
<dbReference type="InterPro" id="IPR023753">
    <property type="entry name" value="FAD/NAD-binding_dom"/>
</dbReference>
<dbReference type="InterPro" id="IPR001041">
    <property type="entry name" value="2Fe-2S_ferredoxin-type"/>
</dbReference>
<dbReference type="InterPro" id="IPR007419">
    <property type="entry name" value="BFD-like_2Fe2S-bd_dom"/>
</dbReference>
<dbReference type="Gene3D" id="1.10.10.1100">
    <property type="entry name" value="BFD-like [2Fe-2S]-binding domain"/>
    <property type="match status" value="1"/>
</dbReference>
<dbReference type="EMBL" id="CAFABG010000001">
    <property type="protein sequence ID" value="CAB4818308.1"/>
    <property type="molecule type" value="Genomic_DNA"/>
</dbReference>
<gene>
    <name evidence="3" type="ORF">UFOPK3181_00043</name>
</gene>
<dbReference type="InterPro" id="IPR041854">
    <property type="entry name" value="BFD-like_2Fe2S-bd_dom_sf"/>
</dbReference>
<dbReference type="Gene3D" id="3.50.50.60">
    <property type="entry name" value="FAD/NAD(P)-binding domain"/>
    <property type="match status" value="3"/>
</dbReference>
<dbReference type="PANTHER" id="PTHR42949">
    <property type="entry name" value="ANAEROBIC GLYCEROL-3-PHOSPHATE DEHYDROGENASE SUBUNIT B"/>
    <property type="match status" value="1"/>
</dbReference>
<evidence type="ECO:0000256" key="1">
    <source>
        <dbReference type="ARBA" id="ARBA00023002"/>
    </source>
</evidence>
<dbReference type="PROSITE" id="PS51085">
    <property type="entry name" value="2FE2S_FER_2"/>
    <property type="match status" value="1"/>
</dbReference>
<dbReference type="SUPFAM" id="SSF54292">
    <property type="entry name" value="2Fe-2S ferredoxin-like"/>
    <property type="match status" value="1"/>
</dbReference>
<keyword evidence="1" id="KW-0560">Oxidoreductase</keyword>
<dbReference type="SUPFAM" id="SSF51905">
    <property type="entry name" value="FAD/NAD(P)-binding domain"/>
    <property type="match status" value="1"/>
</dbReference>
<evidence type="ECO:0000313" key="3">
    <source>
        <dbReference type="EMBL" id="CAB4818308.1"/>
    </source>
</evidence>
<dbReference type="Gene3D" id="3.10.20.440">
    <property type="entry name" value="2Fe-2S iron-sulphur cluster binding domain, sarcosine oxidase, alpha subunit, N-terminal domain"/>
    <property type="match status" value="1"/>
</dbReference>
<accession>A0A6J6ZGS9</accession>
<dbReference type="PRINTS" id="PR00469">
    <property type="entry name" value="PNDRDTASEII"/>
</dbReference>